<dbReference type="STRING" id="631362.Thi970DRAFT_04750"/>
<dbReference type="eggNOG" id="COG3668">
    <property type="taxonomic scope" value="Bacteria"/>
</dbReference>
<reference evidence="2 3" key="2">
    <citation type="submission" date="2011-11" db="EMBL/GenBank/DDBJ databases">
        <authorList>
            <consortium name="US DOE Joint Genome Institute"/>
            <person name="Lucas S."/>
            <person name="Han J."/>
            <person name="Lapidus A."/>
            <person name="Cheng J.-F."/>
            <person name="Goodwin L."/>
            <person name="Pitluck S."/>
            <person name="Peters L."/>
            <person name="Ovchinnikova G."/>
            <person name="Zhang X."/>
            <person name="Detter J.C."/>
            <person name="Han C."/>
            <person name="Tapia R."/>
            <person name="Land M."/>
            <person name="Hauser L."/>
            <person name="Kyrpides N."/>
            <person name="Ivanova N."/>
            <person name="Pagani I."/>
            <person name="Vogl K."/>
            <person name="Liu Z."/>
            <person name="Overmann J."/>
            <person name="Frigaard N.-U."/>
            <person name="Bryant D."/>
            <person name="Woyke T."/>
        </authorList>
    </citation>
    <scope>NUCLEOTIDE SEQUENCE [LARGE SCALE GENOMIC DNA]</scope>
    <source>
        <strain evidence="2 3">970</strain>
    </source>
</reference>
<proteinExistence type="predicted"/>
<dbReference type="Pfam" id="PF05016">
    <property type="entry name" value="ParE_toxin"/>
    <property type="match status" value="1"/>
</dbReference>
<dbReference type="RefSeq" id="WP_009151468.1">
    <property type="nucleotide sequence ID" value="NZ_CP121471.1"/>
</dbReference>
<dbReference type="AlphaFoldDB" id="H8Z8B6"/>
<keyword evidence="1" id="KW-1277">Toxin-antitoxin system</keyword>
<evidence type="ECO:0000313" key="2">
    <source>
        <dbReference type="EMBL" id="EIC21065.1"/>
    </source>
</evidence>
<organism evidence="2 3">
    <name type="scientific">Thiorhodovibrio frisius</name>
    <dbReference type="NCBI Taxonomy" id="631362"/>
    <lineage>
        <taxon>Bacteria</taxon>
        <taxon>Pseudomonadati</taxon>
        <taxon>Pseudomonadota</taxon>
        <taxon>Gammaproteobacteria</taxon>
        <taxon>Chromatiales</taxon>
        <taxon>Chromatiaceae</taxon>
        <taxon>Thiorhodovibrio</taxon>
    </lineage>
</organism>
<dbReference type="InterPro" id="IPR007712">
    <property type="entry name" value="RelE/ParE_toxin"/>
</dbReference>
<name>H8Z8B6_9GAMM</name>
<evidence type="ECO:0000256" key="1">
    <source>
        <dbReference type="ARBA" id="ARBA00022649"/>
    </source>
</evidence>
<keyword evidence="3" id="KW-1185">Reference proteome</keyword>
<dbReference type="OrthoDB" id="121597at2"/>
<gene>
    <name evidence="2" type="ORF">Thi970DRAFT_04750</name>
</gene>
<reference evidence="3" key="1">
    <citation type="submission" date="2011-06" db="EMBL/GenBank/DDBJ databases">
        <authorList>
            <consortium name="US DOE Joint Genome Institute (JGI-PGF)"/>
            <person name="Lucas S."/>
            <person name="Han J."/>
            <person name="Lapidus A."/>
            <person name="Cheng J.-F."/>
            <person name="Goodwin L."/>
            <person name="Pitluck S."/>
            <person name="Peters L."/>
            <person name="Land M.L."/>
            <person name="Hauser L."/>
            <person name="Vogl K."/>
            <person name="Liu Z."/>
            <person name="Overmann J."/>
            <person name="Frigaard N.-U."/>
            <person name="Bryant D.A."/>
            <person name="Woyke T.J."/>
        </authorList>
    </citation>
    <scope>NUCLEOTIDE SEQUENCE [LARGE SCALE GENOMIC DNA]</scope>
    <source>
        <strain evidence="3">970</strain>
    </source>
</reference>
<dbReference type="InterPro" id="IPR035093">
    <property type="entry name" value="RelE/ParE_toxin_dom_sf"/>
</dbReference>
<dbReference type="Proteomes" id="UP000002964">
    <property type="component" value="Unassembled WGS sequence"/>
</dbReference>
<protein>
    <submittedName>
        <fullName evidence="2">Plasmid stabilization system protein</fullName>
    </submittedName>
</protein>
<accession>H8Z8B6</accession>
<dbReference type="Gene3D" id="3.30.2310.20">
    <property type="entry name" value="RelE-like"/>
    <property type="match status" value="1"/>
</dbReference>
<sequence length="102" mass="11671">MRYRVRFTPEAEADLVRLYAFILERNPTDLAVVERALDAIRAALTTLERLPFTCRKAATHSPFLRELLIPFGATGDVALFEIDDAETVTVLAVRHQRENDYH</sequence>
<evidence type="ECO:0000313" key="3">
    <source>
        <dbReference type="Proteomes" id="UP000002964"/>
    </source>
</evidence>
<dbReference type="HOGENOM" id="CLU_147162_13_1_6"/>
<dbReference type="EMBL" id="JH603170">
    <property type="protein sequence ID" value="EIC21065.1"/>
    <property type="molecule type" value="Genomic_DNA"/>
</dbReference>